<proteinExistence type="predicted"/>
<keyword evidence="1" id="KW-1133">Transmembrane helix</keyword>
<dbReference type="OrthoDB" id="1551204at2"/>
<name>A0A437PLQ9_9ACTN</name>
<keyword evidence="1" id="KW-0812">Transmembrane</keyword>
<keyword evidence="1" id="KW-0472">Membrane</keyword>
<sequence length="63" mass="7124">MTCVFLCVADRCRMAVSGCWIVLLRLTYLAVSSVFAFMQLLPMSEVDKEIEILTLCHQLAVLQ</sequence>
<protein>
    <submittedName>
        <fullName evidence="2">Uncharacterized protein</fullName>
    </submittedName>
</protein>
<reference evidence="2 3" key="1">
    <citation type="submission" date="2019-01" db="EMBL/GenBank/DDBJ databases">
        <title>Genome sequences of Streptomyces and Rhizobium isolates collected from root and soil.</title>
        <authorList>
            <person name="Chhettri S."/>
            <person name="Sevigny J.L."/>
            <person name="Sen A."/>
            <person name="Ennis N."/>
            <person name="Tisa L."/>
        </authorList>
    </citation>
    <scope>NUCLEOTIDE SEQUENCE [LARGE SCALE GENOMIC DNA]</scope>
    <source>
        <strain evidence="2 3">San01</strain>
    </source>
</reference>
<comment type="caution">
    <text evidence="2">The sequence shown here is derived from an EMBL/GenBank/DDBJ whole genome shotgun (WGS) entry which is preliminary data.</text>
</comment>
<dbReference type="RefSeq" id="WP_127829497.1">
    <property type="nucleotide sequence ID" value="NZ_RZYA01000008.1"/>
</dbReference>
<organism evidence="2 3">
    <name type="scientific">Streptomyces antnestii</name>
    <dbReference type="NCBI Taxonomy" id="2494256"/>
    <lineage>
        <taxon>Bacteria</taxon>
        <taxon>Bacillati</taxon>
        <taxon>Actinomycetota</taxon>
        <taxon>Actinomycetes</taxon>
        <taxon>Kitasatosporales</taxon>
        <taxon>Streptomycetaceae</taxon>
        <taxon>Streptomyces</taxon>
    </lineage>
</organism>
<evidence type="ECO:0000313" key="3">
    <source>
        <dbReference type="Proteomes" id="UP000283128"/>
    </source>
</evidence>
<evidence type="ECO:0000313" key="2">
    <source>
        <dbReference type="EMBL" id="RVU23213.1"/>
    </source>
</evidence>
<dbReference type="Proteomes" id="UP000283128">
    <property type="component" value="Unassembled WGS sequence"/>
</dbReference>
<keyword evidence="3" id="KW-1185">Reference proteome</keyword>
<evidence type="ECO:0000256" key="1">
    <source>
        <dbReference type="SAM" id="Phobius"/>
    </source>
</evidence>
<dbReference type="AlphaFoldDB" id="A0A437PLQ9"/>
<dbReference type="EMBL" id="RZYA01000008">
    <property type="protein sequence ID" value="RVU23213.1"/>
    <property type="molecule type" value="Genomic_DNA"/>
</dbReference>
<accession>A0A437PLQ9</accession>
<gene>
    <name evidence="2" type="ORF">EOT10_19520</name>
</gene>
<feature type="transmembrane region" description="Helical" evidence="1">
    <location>
        <begin position="20"/>
        <end position="41"/>
    </location>
</feature>